<dbReference type="Proteomes" id="UP000031737">
    <property type="component" value="Unassembled WGS sequence"/>
</dbReference>
<protein>
    <submittedName>
        <fullName evidence="2">Uncharacterized protein</fullName>
    </submittedName>
</protein>
<reference evidence="2 3" key="1">
    <citation type="submission" date="2013-07" db="EMBL/GenBank/DDBJ databases">
        <authorList>
            <person name="Stoco P.H."/>
            <person name="Wagner G."/>
            <person name="Gerber A."/>
            <person name="Zaha A."/>
            <person name="Thompson C."/>
            <person name="Bartholomeu D.C."/>
            <person name="Luckemeyer D.D."/>
            <person name="Bahia D."/>
            <person name="Loreto E."/>
            <person name="Prestes E.B."/>
            <person name="Lima F.M."/>
            <person name="Rodrigues-Luiz G."/>
            <person name="Vallejo G.A."/>
            <person name="Filho J.F."/>
            <person name="Monteiro K.M."/>
            <person name="Tyler K.M."/>
            <person name="de Almeida L.G."/>
            <person name="Ortiz M.F."/>
            <person name="Siervo M.A."/>
            <person name="de Moraes M.H."/>
            <person name="Cunha O.L."/>
            <person name="Mendonca-Neto R."/>
            <person name="Silva R."/>
            <person name="Teixeira S.M."/>
            <person name="Murta S.M."/>
            <person name="Sincero T.C."/>
            <person name="Mendes T.A."/>
            <person name="Urmenyi T.P."/>
            <person name="Silva V.G."/>
            <person name="da Rocha W.D."/>
            <person name="Andersson B."/>
            <person name="Romanha A.J."/>
            <person name="Steindel M."/>
            <person name="de Vasconcelos A.T."/>
            <person name="Grisard E.C."/>
        </authorList>
    </citation>
    <scope>NUCLEOTIDE SEQUENCE [LARGE SCALE GENOMIC DNA]</scope>
    <source>
        <strain evidence="2 3">SC58</strain>
    </source>
</reference>
<feature type="non-terminal residue" evidence="2">
    <location>
        <position position="140"/>
    </location>
</feature>
<proteinExistence type="predicted"/>
<comment type="caution">
    <text evidence="2">The sequence shown here is derived from an EMBL/GenBank/DDBJ whole genome shotgun (WGS) entry which is preliminary data.</text>
</comment>
<dbReference type="VEuPathDB" id="TriTrypDB:TRSC58_06216"/>
<dbReference type="AlphaFoldDB" id="A0A061IVM2"/>
<feature type="region of interest" description="Disordered" evidence="1">
    <location>
        <begin position="75"/>
        <end position="94"/>
    </location>
</feature>
<feature type="compositionally biased region" description="Low complexity" evidence="1">
    <location>
        <begin position="77"/>
        <end position="88"/>
    </location>
</feature>
<accession>A0A061IVM2</accession>
<evidence type="ECO:0000313" key="3">
    <source>
        <dbReference type="Proteomes" id="UP000031737"/>
    </source>
</evidence>
<sequence>MGGTEMTVNEVMRQKDVSRHIVSSPKLRTRWHKSHSASSIGSDEPSLSCDILLRDRARSSATAAEEILGQQFEDSDLLPLPSSTRPPSAAFKGKLFSPKHDADTSIHDRISHACSFIIYFLSKGTCSFVCLCTSVLPKSW</sequence>
<organism evidence="2 3">
    <name type="scientific">Trypanosoma rangeli SC58</name>
    <dbReference type="NCBI Taxonomy" id="429131"/>
    <lineage>
        <taxon>Eukaryota</taxon>
        <taxon>Discoba</taxon>
        <taxon>Euglenozoa</taxon>
        <taxon>Kinetoplastea</taxon>
        <taxon>Metakinetoplastina</taxon>
        <taxon>Trypanosomatida</taxon>
        <taxon>Trypanosomatidae</taxon>
        <taxon>Trypanosoma</taxon>
        <taxon>Herpetosoma</taxon>
    </lineage>
</organism>
<evidence type="ECO:0000256" key="1">
    <source>
        <dbReference type="SAM" id="MobiDB-lite"/>
    </source>
</evidence>
<gene>
    <name evidence="2" type="ORF">TRSC58_06216</name>
</gene>
<dbReference type="OrthoDB" id="246476at2759"/>
<dbReference type="EMBL" id="AUPL01006216">
    <property type="protein sequence ID" value="ESL06115.1"/>
    <property type="molecule type" value="Genomic_DNA"/>
</dbReference>
<name>A0A061IVM2_TRYRA</name>
<keyword evidence="3" id="KW-1185">Reference proteome</keyword>
<evidence type="ECO:0000313" key="2">
    <source>
        <dbReference type="EMBL" id="ESL06115.1"/>
    </source>
</evidence>